<protein>
    <submittedName>
        <fullName evidence="6">LysR family transcriptional regulator</fullName>
    </submittedName>
</protein>
<evidence type="ECO:0000313" key="7">
    <source>
        <dbReference type="Proteomes" id="UP001552427"/>
    </source>
</evidence>
<dbReference type="PROSITE" id="PS50931">
    <property type="entry name" value="HTH_LYSR"/>
    <property type="match status" value="1"/>
</dbReference>
<accession>A0ABV3H875</accession>
<proteinExistence type="inferred from homology"/>
<dbReference type="SUPFAM" id="SSF46785">
    <property type="entry name" value="Winged helix' DNA-binding domain"/>
    <property type="match status" value="1"/>
</dbReference>
<dbReference type="Pfam" id="PF00126">
    <property type="entry name" value="HTH_1"/>
    <property type="match status" value="1"/>
</dbReference>
<gene>
    <name evidence="6" type="ORF">AB0K40_24750</name>
</gene>
<name>A0ABV3H875_9ACTN</name>
<dbReference type="Gene3D" id="3.40.190.10">
    <property type="entry name" value="Periplasmic binding protein-like II"/>
    <property type="match status" value="2"/>
</dbReference>
<dbReference type="PANTHER" id="PTHR30346">
    <property type="entry name" value="TRANSCRIPTIONAL DUAL REGULATOR HCAR-RELATED"/>
    <property type="match status" value="1"/>
</dbReference>
<evidence type="ECO:0000256" key="2">
    <source>
        <dbReference type="ARBA" id="ARBA00023015"/>
    </source>
</evidence>
<evidence type="ECO:0000259" key="5">
    <source>
        <dbReference type="PROSITE" id="PS50931"/>
    </source>
</evidence>
<dbReference type="RefSeq" id="WP_364453961.1">
    <property type="nucleotide sequence ID" value="NZ_JBFARM010000007.1"/>
</dbReference>
<keyword evidence="4" id="KW-0804">Transcription</keyword>
<dbReference type="InterPro" id="IPR036388">
    <property type="entry name" value="WH-like_DNA-bd_sf"/>
</dbReference>
<dbReference type="InterPro" id="IPR005119">
    <property type="entry name" value="LysR_subst-bd"/>
</dbReference>
<keyword evidence="3" id="KW-0238">DNA-binding</keyword>
<evidence type="ECO:0000256" key="3">
    <source>
        <dbReference type="ARBA" id="ARBA00023125"/>
    </source>
</evidence>
<dbReference type="InterPro" id="IPR036390">
    <property type="entry name" value="WH_DNA-bd_sf"/>
</dbReference>
<keyword evidence="2" id="KW-0805">Transcription regulation</keyword>
<dbReference type="SUPFAM" id="SSF53850">
    <property type="entry name" value="Periplasmic binding protein-like II"/>
    <property type="match status" value="1"/>
</dbReference>
<reference evidence="6 7" key="1">
    <citation type="submission" date="2024-06" db="EMBL/GenBank/DDBJ databases">
        <title>The Natural Products Discovery Center: Release of the First 8490 Sequenced Strains for Exploring Actinobacteria Biosynthetic Diversity.</title>
        <authorList>
            <person name="Kalkreuter E."/>
            <person name="Kautsar S.A."/>
            <person name="Yang D."/>
            <person name="Bader C.D."/>
            <person name="Teijaro C.N."/>
            <person name="Fluegel L."/>
            <person name="Davis C.M."/>
            <person name="Simpson J.R."/>
            <person name="Lauterbach L."/>
            <person name="Steele A.D."/>
            <person name="Gui C."/>
            <person name="Meng S."/>
            <person name="Li G."/>
            <person name="Viehrig K."/>
            <person name="Ye F."/>
            <person name="Su P."/>
            <person name="Kiefer A.F."/>
            <person name="Nichols A."/>
            <person name="Cepeda A.J."/>
            <person name="Yan W."/>
            <person name="Fan B."/>
            <person name="Jiang Y."/>
            <person name="Adhikari A."/>
            <person name="Zheng C.-J."/>
            <person name="Schuster L."/>
            <person name="Cowan T.M."/>
            <person name="Smanski M.J."/>
            <person name="Chevrette M.G."/>
            <person name="De Carvalho L.P.S."/>
            <person name="Shen B."/>
        </authorList>
    </citation>
    <scope>NUCLEOTIDE SEQUENCE [LARGE SCALE GENOMIC DNA]</scope>
    <source>
        <strain evidence="6 7">NPDC049574</strain>
    </source>
</reference>
<dbReference type="Pfam" id="PF03466">
    <property type="entry name" value="LysR_substrate"/>
    <property type="match status" value="1"/>
</dbReference>
<comment type="similarity">
    <text evidence="1">Belongs to the LysR transcriptional regulatory family.</text>
</comment>
<evidence type="ECO:0000313" key="6">
    <source>
        <dbReference type="EMBL" id="MEV4288731.1"/>
    </source>
</evidence>
<organism evidence="6 7">
    <name type="scientific">Nonomuraea bangladeshensis</name>
    <dbReference type="NCBI Taxonomy" id="404385"/>
    <lineage>
        <taxon>Bacteria</taxon>
        <taxon>Bacillati</taxon>
        <taxon>Actinomycetota</taxon>
        <taxon>Actinomycetes</taxon>
        <taxon>Streptosporangiales</taxon>
        <taxon>Streptosporangiaceae</taxon>
        <taxon>Nonomuraea</taxon>
    </lineage>
</organism>
<dbReference type="PANTHER" id="PTHR30346:SF0">
    <property type="entry name" value="HCA OPERON TRANSCRIPTIONAL ACTIVATOR HCAR"/>
    <property type="match status" value="1"/>
</dbReference>
<evidence type="ECO:0000256" key="4">
    <source>
        <dbReference type="ARBA" id="ARBA00023163"/>
    </source>
</evidence>
<feature type="domain" description="HTH lysR-type" evidence="5">
    <location>
        <begin position="1"/>
        <end position="58"/>
    </location>
</feature>
<dbReference type="Gene3D" id="1.10.10.10">
    <property type="entry name" value="Winged helix-like DNA-binding domain superfamily/Winged helix DNA-binding domain"/>
    <property type="match status" value="1"/>
</dbReference>
<dbReference type="Proteomes" id="UP001552427">
    <property type="component" value="Unassembled WGS sequence"/>
</dbReference>
<sequence length="305" mass="32513">MDFRELECFLVLSEELHFARTAERLYLSPARVSQLLRALEVRIGGRLFERTSRRVRLTPLGERFLADLRPAYEGVTGAVGRARAAARAVTEVLRVGFLATPTEVVTGSVRAFERRNPGSAAELVEIPLADPFTRLRSGEVDVVFTLLPVDEPDLATGPALNRVPYRLGLPAGHPLAGRAAVTAEELAGVPLLGLAGPAPRWWSERTAPSVTPSGRPIPRAGAVATLQEGLTQVALGRGGMLLCAPTAEVAERADVSFVPVSGLMPSILGLAWVRTAESAAVRAFVTAADGWASLGEGRSDRLRTA</sequence>
<keyword evidence="7" id="KW-1185">Reference proteome</keyword>
<comment type="caution">
    <text evidence="6">The sequence shown here is derived from an EMBL/GenBank/DDBJ whole genome shotgun (WGS) entry which is preliminary data.</text>
</comment>
<evidence type="ECO:0000256" key="1">
    <source>
        <dbReference type="ARBA" id="ARBA00009437"/>
    </source>
</evidence>
<dbReference type="InterPro" id="IPR000847">
    <property type="entry name" value="LysR_HTH_N"/>
</dbReference>
<dbReference type="EMBL" id="JBFARM010000007">
    <property type="protein sequence ID" value="MEV4288731.1"/>
    <property type="molecule type" value="Genomic_DNA"/>
</dbReference>